<name>A0A917GVG6_9MICC</name>
<evidence type="ECO:0000256" key="1">
    <source>
        <dbReference type="SAM" id="MobiDB-lite"/>
    </source>
</evidence>
<dbReference type="RefSeq" id="WP_188537092.1">
    <property type="nucleotide sequence ID" value="NZ_BMEQ01000010.1"/>
</dbReference>
<reference evidence="2" key="2">
    <citation type="submission" date="2020-09" db="EMBL/GenBank/DDBJ databases">
        <authorList>
            <person name="Sun Q."/>
            <person name="Zhou Y."/>
        </authorList>
    </citation>
    <scope>NUCLEOTIDE SEQUENCE</scope>
    <source>
        <strain evidence="2">CGMCC 1.12187</strain>
    </source>
</reference>
<comment type="caution">
    <text evidence="2">The sequence shown here is derived from an EMBL/GenBank/DDBJ whole genome shotgun (WGS) entry which is preliminary data.</text>
</comment>
<dbReference type="EMBL" id="BMEQ01000010">
    <property type="protein sequence ID" value="GGG58581.1"/>
    <property type="molecule type" value="Genomic_DNA"/>
</dbReference>
<protein>
    <submittedName>
        <fullName evidence="2">Uncharacterized protein</fullName>
    </submittedName>
</protein>
<evidence type="ECO:0000313" key="3">
    <source>
        <dbReference type="Proteomes" id="UP000638848"/>
    </source>
</evidence>
<gene>
    <name evidence="2" type="ORF">GCM10011374_21770</name>
</gene>
<proteinExistence type="predicted"/>
<sequence>MQWTGEIERGGWIRGRLSRAWGTAGSVVPEGFAAYARILHPVPACRPEAGPGADGSPAPSASSSDGEADPEEAWWTWARVAAETDGVVHSRVQWTRLAGSVEEPLRVRGGWELSPPEEGRLEPRLLARLMRLAGTATTTPEELTVGVWDGWGWGRPGSTAALVREGATARERRAADAEVRAQAVAAVDPQVARALAAGPLLELPERRYVLLRATVEELSDPAWPERAGIGWHHGLEGPMPQLVWPADRAWCVASEIDWDSTLVGGSHELIRAVLEDSALEAVRVEPSDDLTWDGDHLNRPP</sequence>
<keyword evidence="3" id="KW-1185">Reference proteome</keyword>
<evidence type="ECO:0000313" key="2">
    <source>
        <dbReference type="EMBL" id="GGG58581.1"/>
    </source>
</evidence>
<accession>A0A917GVG6</accession>
<organism evidence="2 3">
    <name type="scientific">Kocuria dechangensis</name>
    <dbReference type="NCBI Taxonomy" id="1176249"/>
    <lineage>
        <taxon>Bacteria</taxon>
        <taxon>Bacillati</taxon>
        <taxon>Actinomycetota</taxon>
        <taxon>Actinomycetes</taxon>
        <taxon>Micrococcales</taxon>
        <taxon>Micrococcaceae</taxon>
        <taxon>Kocuria</taxon>
    </lineage>
</organism>
<dbReference type="Proteomes" id="UP000638848">
    <property type="component" value="Unassembled WGS sequence"/>
</dbReference>
<dbReference type="AlphaFoldDB" id="A0A917GVG6"/>
<feature type="compositionally biased region" description="Low complexity" evidence="1">
    <location>
        <begin position="47"/>
        <end position="65"/>
    </location>
</feature>
<feature type="region of interest" description="Disordered" evidence="1">
    <location>
        <begin position="46"/>
        <end position="71"/>
    </location>
</feature>
<reference evidence="2" key="1">
    <citation type="journal article" date="2014" name="Int. J. Syst. Evol. Microbiol.">
        <title>Complete genome sequence of Corynebacterium casei LMG S-19264T (=DSM 44701T), isolated from a smear-ripened cheese.</title>
        <authorList>
            <consortium name="US DOE Joint Genome Institute (JGI-PGF)"/>
            <person name="Walter F."/>
            <person name="Albersmeier A."/>
            <person name="Kalinowski J."/>
            <person name="Ruckert C."/>
        </authorList>
    </citation>
    <scope>NUCLEOTIDE SEQUENCE</scope>
    <source>
        <strain evidence="2">CGMCC 1.12187</strain>
    </source>
</reference>